<comment type="caution">
    <text evidence="2">The sequence shown here is derived from an EMBL/GenBank/DDBJ whole genome shotgun (WGS) entry which is preliminary data.</text>
</comment>
<dbReference type="PANTHER" id="PTHR28042:SF1">
    <property type="entry name" value="E3 UBIQUITIN-PROTEIN LIGASE COMPLEX SLX5-SLX8 SUBUNIT SLX5"/>
    <property type="match status" value="1"/>
</dbReference>
<dbReference type="EMBL" id="PVQB02000989">
    <property type="protein sequence ID" value="KAF4332731.1"/>
    <property type="molecule type" value="Genomic_DNA"/>
</dbReference>
<keyword evidence="3" id="KW-1185">Reference proteome</keyword>
<accession>A0A9P5A6D2</accession>
<evidence type="ECO:0000256" key="1">
    <source>
        <dbReference type="SAM" id="MobiDB-lite"/>
    </source>
</evidence>
<gene>
    <name evidence="2" type="ORF">FBEOM_13455</name>
</gene>
<dbReference type="InterPro" id="IPR038886">
    <property type="entry name" value="E3_SLX5/Rfp1"/>
</dbReference>
<dbReference type="AlphaFoldDB" id="A0A9P5A6D2"/>
<proteinExistence type="predicted"/>
<dbReference type="OrthoDB" id="2398441at2759"/>
<feature type="compositionally biased region" description="Pro residues" evidence="1">
    <location>
        <begin position="221"/>
        <end position="232"/>
    </location>
</feature>
<name>A0A9P5A6D2_9HYPO</name>
<dbReference type="GO" id="GO:0004842">
    <property type="term" value="F:ubiquitin-protein transferase activity"/>
    <property type="evidence" value="ECO:0007669"/>
    <property type="project" value="TreeGrafter"/>
</dbReference>
<evidence type="ECO:0000313" key="2">
    <source>
        <dbReference type="EMBL" id="KAF4332731.1"/>
    </source>
</evidence>
<reference evidence="2" key="1">
    <citation type="journal article" date="2017" name="Mycologia">
        <title>Fusarium algeriense, sp. nov., a novel toxigenic crown rot pathogen of durum wheat from Algeria is nested in the Fusarium burgessii species complex.</title>
        <authorList>
            <person name="Laraba I."/>
            <person name="Keddad A."/>
            <person name="Boureghda H."/>
            <person name="Abdallah N."/>
            <person name="Vaughan M.M."/>
            <person name="Proctor R.H."/>
            <person name="Busman M."/>
            <person name="O'Donnell K."/>
        </authorList>
    </citation>
    <scope>NUCLEOTIDE SEQUENCE</scope>
    <source>
        <strain evidence="2">NRRL 25174</strain>
    </source>
</reference>
<dbReference type="PANTHER" id="PTHR28042">
    <property type="entry name" value="E3 UBIQUITIN-PROTEIN LIGASE COMPLEX SLX5-SLX8 SUBUNIT SLX5"/>
    <property type="match status" value="1"/>
</dbReference>
<reference evidence="2" key="2">
    <citation type="submission" date="2020-02" db="EMBL/GenBank/DDBJ databases">
        <title>Identification and distribution of gene clusters putatively required for synthesis of sphingolipid metabolism inhibitors in phylogenetically diverse species of the filamentous fungus Fusarium.</title>
        <authorList>
            <person name="Kim H.-S."/>
            <person name="Busman M."/>
            <person name="Brown D.W."/>
            <person name="Divon H."/>
            <person name="Uhlig S."/>
            <person name="Proctor R.H."/>
        </authorList>
    </citation>
    <scope>NUCLEOTIDE SEQUENCE</scope>
    <source>
        <strain evidence="2">NRRL 25174</strain>
    </source>
</reference>
<feature type="region of interest" description="Disordered" evidence="1">
    <location>
        <begin position="27"/>
        <end position="130"/>
    </location>
</feature>
<dbReference type="Proteomes" id="UP000730481">
    <property type="component" value="Unassembled WGS sequence"/>
</dbReference>
<organism evidence="2 3">
    <name type="scientific">Fusarium beomiforme</name>
    <dbReference type="NCBI Taxonomy" id="44412"/>
    <lineage>
        <taxon>Eukaryota</taxon>
        <taxon>Fungi</taxon>
        <taxon>Dikarya</taxon>
        <taxon>Ascomycota</taxon>
        <taxon>Pezizomycotina</taxon>
        <taxon>Sordariomycetes</taxon>
        <taxon>Hypocreomycetidae</taxon>
        <taxon>Hypocreales</taxon>
        <taxon>Nectriaceae</taxon>
        <taxon>Fusarium</taxon>
        <taxon>Fusarium burgessii species complex</taxon>
    </lineage>
</organism>
<protein>
    <submittedName>
        <fullName evidence="2">Cell cycle control</fullName>
    </submittedName>
</protein>
<evidence type="ECO:0000313" key="3">
    <source>
        <dbReference type="Proteomes" id="UP000730481"/>
    </source>
</evidence>
<feature type="region of interest" description="Disordered" evidence="1">
    <location>
        <begin position="220"/>
        <end position="243"/>
    </location>
</feature>
<sequence>MAENSDDLLEMLEVEGDDDIVEVLENSTRTPPYAEDQLFLPNPNAPTAFPPSRNTRSERRIRGTRPSVAHQQPQEPAAVIDLTEEPDSPVQSRARLDFLESARPPARNPRRTNSQRISPPQLARTDGTFVGRSASVIDLTADSPEDERSHFARRTGRAVPRADELIELEIISQRPALGSLPNFAAFGSFSRRLAGIFGAADIGFNAPNLDISRHAFAMQAPPKPQMSPPPPTREGFTRDTCTDPEKESESVVICPACSEELAYDPSGTVTQSSVSTQKGKRKRSPGEHHFWAVKKCGHVYCADCYENRKPTKLNPNGVGFRPPDQRSAYGASNDLRCAVEDCDSKVSAKTEWVGIFL</sequence>
<dbReference type="GO" id="GO:0033768">
    <property type="term" value="C:SUMO-targeted ubiquitin ligase complex"/>
    <property type="evidence" value="ECO:0007669"/>
    <property type="project" value="TreeGrafter"/>
</dbReference>